<dbReference type="PANTHER" id="PTHR35191">
    <property type="entry name" value="PROPHAGE SIDE TAIL FIBER PROTEIN HOMOLOG STFQ-RELATED"/>
    <property type="match status" value="1"/>
</dbReference>
<name>A0A9C7V6N1_9GAMM</name>
<dbReference type="InterPro" id="IPR022225">
    <property type="entry name" value="Phage_tail_fibre_N"/>
</dbReference>
<reference evidence="2 3" key="1">
    <citation type="journal article" date="2018" name="Nat. Biotechnol.">
        <title>A standardized bacterial taxonomy based on genome phylogeny substantially revises the tree of life.</title>
        <authorList>
            <person name="Parks D.H."/>
            <person name="Chuvochina M."/>
            <person name="Waite D.W."/>
            <person name="Rinke C."/>
            <person name="Skarshewski A."/>
            <person name="Chaumeil P.A."/>
            <person name="Hugenholtz P."/>
        </authorList>
    </citation>
    <scope>NUCLEOTIDE SEQUENCE [LARGE SCALE GENOMIC DNA]</scope>
    <source>
        <strain evidence="2">UBA11264</strain>
    </source>
</reference>
<dbReference type="EMBL" id="DPSM01000007">
    <property type="protein sequence ID" value="HCJ98948.1"/>
    <property type="molecule type" value="Genomic_DNA"/>
</dbReference>
<accession>A0A9C7V6N1</accession>
<evidence type="ECO:0000259" key="1">
    <source>
        <dbReference type="Pfam" id="PF12571"/>
    </source>
</evidence>
<protein>
    <submittedName>
        <fullName evidence="2">Phage tail protein</fullName>
    </submittedName>
</protein>
<organism evidence="2 3">
    <name type="scientific">Serratia grimesii</name>
    <dbReference type="NCBI Taxonomy" id="82995"/>
    <lineage>
        <taxon>Bacteria</taxon>
        <taxon>Pseudomonadati</taxon>
        <taxon>Pseudomonadota</taxon>
        <taxon>Gammaproteobacteria</taxon>
        <taxon>Enterobacterales</taxon>
        <taxon>Yersiniaceae</taxon>
        <taxon>Serratia</taxon>
    </lineage>
</organism>
<dbReference type="PANTHER" id="PTHR35191:SF1">
    <property type="entry name" value="PROPHAGE SIDE TAIL FIBER PROTEIN HOMOLOG STFQ-RELATED"/>
    <property type="match status" value="1"/>
</dbReference>
<dbReference type="Pfam" id="PF12571">
    <property type="entry name" value="Phage_tail_fib"/>
    <property type="match status" value="1"/>
</dbReference>
<evidence type="ECO:0000313" key="2">
    <source>
        <dbReference type="EMBL" id="HCJ98948.1"/>
    </source>
</evidence>
<evidence type="ECO:0000313" key="3">
    <source>
        <dbReference type="Proteomes" id="UP000262210"/>
    </source>
</evidence>
<dbReference type="Proteomes" id="UP000262210">
    <property type="component" value="Unassembled WGS sequence"/>
</dbReference>
<proteinExistence type="predicted"/>
<feature type="domain" description="Phage tail fibre protein N-terminal" evidence="1">
    <location>
        <begin position="6"/>
        <end position="153"/>
    </location>
</feature>
<dbReference type="AlphaFoldDB" id="A0A9C7V6N1"/>
<comment type="caution">
    <text evidence="2">The sequence shown here is derived from an EMBL/GenBank/DDBJ whole genome shotgun (WGS) entry which is preliminary data.</text>
</comment>
<sequence length="387" mass="41674">MPGESMAKYLSILTHRGEELIAAAIESGVKIDISHMAVGDGLGVLPNPHPDQTTLLRETYRAELNSLKLSNSDARAIIAEMIIPSEIGGFWIREFALFSSSGEMVAVGNVAESYKPVLEEGSGRLQVMRMPIIVSSTESVMMKLDPDVVLATTRYVDDKVAEAEAVALDAYELATDKATVKEIYPVGICVFFAENKDPNKQWPGTAWHYTGENKVIRLAKQDGSDILGMGGKDVASLAIENMPKHSHSVSGNVDEFDHGTKSTTAFDYGTKGTTAFDYGTKNTTEDGDHSHQAGIAAPGTAWQPDYIVGSDNDSRRPLSWTSTNGNHVHTVAIGAHGHDIAIGPHGHDVTIGKHSHSVSLSSDEVGGGKEFSIANSYIKLMCWYRSA</sequence>
<gene>
    <name evidence="2" type="ORF">DHV72_02840</name>
</gene>
<dbReference type="InterPro" id="IPR051934">
    <property type="entry name" value="Phage_Tail_Fiber_Structural"/>
</dbReference>